<dbReference type="PANTHER" id="PTHR43761:SF1">
    <property type="entry name" value="D-ISOMER SPECIFIC 2-HYDROXYACID DEHYDROGENASE CATALYTIC DOMAIN-CONTAINING PROTEIN-RELATED"/>
    <property type="match status" value="1"/>
</dbReference>
<feature type="binding site" evidence="5">
    <location>
        <position position="258"/>
    </location>
    <ligand>
        <name>substrate</name>
    </ligand>
</feature>
<dbReference type="InterPro" id="IPR036291">
    <property type="entry name" value="NAD(P)-bd_dom_sf"/>
</dbReference>
<evidence type="ECO:0000256" key="3">
    <source>
        <dbReference type="ARBA" id="ARBA00023027"/>
    </source>
</evidence>
<name>A0A2A4WTL5_9GAMM</name>
<comment type="caution">
    <text evidence="8">The sequence shown here is derived from an EMBL/GenBank/DDBJ whole genome shotgun (WGS) entry which is preliminary data.</text>
</comment>
<dbReference type="Proteomes" id="UP000218767">
    <property type="component" value="Unassembled WGS sequence"/>
</dbReference>
<feature type="binding site" evidence="5">
    <location>
        <position position="232"/>
    </location>
    <ligand>
        <name>NAD(+)</name>
        <dbReference type="ChEBI" id="CHEBI:57540"/>
    </ligand>
</feature>
<feature type="domain" description="D-isomer specific 2-hydroxyacid dehydrogenase NAD-binding" evidence="7">
    <location>
        <begin position="112"/>
        <end position="256"/>
    </location>
</feature>
<dbReference type="InterPro" id="IPR029752">
    <property type="entry name" value="D-isomer_DH_CS1"/>
</dbReference>
<dbReference type="InterPro" id="IPR029753">
    <property type="entry name" value="D-isomer_DH_CS"/>
</dbReference>
<dbReference type="HAMAP" id="MF_01825">
    <property type="entry name" value="PdxB"/>
    <property type="match status" value="1"/>
</dbReference>
<dbReference type="CDD" id="cd12158">
    <property type="entry name" value="ErythrP_dh"/>
    <property type="match status" value="1"/>
</dbReference>
<feature type="domain" description="D-isomer specific 2-hydroxyacid dehydrogenase catalytic" evidence="6">
    <location>
        <begin position="16"/>
        <end position="278"/>
    </location>
</feature>
<dbReference type="InterPro" id="IPR050418">
    <property type="entry name" value="D-iso_2-hydroxyacid_DH_PdxB"/>
</dbReference>
<evidence type="ECO:0000256" key="4">
    <source>
        <dbReference type="ARBA" id="ARBA00023096"/>
    </source>
</evidence>
<dbReference type="SUPFAM" id="SSF51735">
    <property type="entry name" value="NAD(P)-binding Rossmann-fold domains"/>
    <property type="match status" value="1"/>
</dbReference>
<dbReference type="UniPathway" id="UPA00244">
    <property type="reaction ID" value="UER00310"/>
</dbReference>
<dbReference type="SUPFAM" id="SSF52283">
    <property type="entry name" value="Formate/glycerate dehydrogenase catalytic domain-like"/>
    <property type="match status" value="1"/>
</dbReference>
<comment type="similarity">
    <text evidence="5">Belongs to the D-isomer specific 2-hydroxyacid dehydrogenase family. PdxB subfamily.</text>
</comment>
<keyword evidence="4 5" id="KW-0664">Pyridoxine biosynthesis</keyword>
<evidence type="ECO:0000256" key="5">
    <source>
        <dbReference type="HAMAP-Rule" id="MF_01825"/>
    </source>
</evidence>
<feature type="active site" description="Proton donor" evidence="5">
    <location>
        <position position="254"/>
    </location>
</feature>
<keyword evidence="3 5" id="KW-0520">NAD</keyword>
<evidence type="ECO:0000256" key="2">
    <source>
        <dbReference type="ARBA" id="ARBA00023002"/>
    </source>
</evidence>
<evidence type="ECO:0000256" key="1">
    <source>
        <dbReference type="ARBA" id="ARBA00022490"/>
    </source>
</evidence>
<feature type="binding site" evidence="5">
    <location>
        <position position="146"/>
    </location>
    <ligand>
        <name>NAD(+)</name>
        <dbReference type="ChEBI" id="CHEBI:57540"/>
    </ligand>
</feature>
<dbReference type="GO" id="GO:0051287">
    <property type="term" value="F:NAD binding"/>
    <property type="evidence" value="ECO:0007669"/>
    <property type="project" value="InterPro"/>
</dbReference>
<keyword evidence="1 5" id="KW-0963">Cytoplasm</keyword>
<gene>
    <name evidence="5" type="primary">pdxB</name>
    <name evidence="8" type="ORF">COB20_15930</name>
</gene>
<evidence type="ECO:0000259" key="6">
    <source>
        <dbReference type="Pfam" id="PF00389"/>
    </source>
</evidence>
<evidence type="ECO:0000259" key="7">
    <source>
        <dbReference type="Pfam" id="PF02826"/>
    </source>
</evidence>
<dbReference type="AlphaFoldDB" id="A0A2A4WTL5"/>
<dbReference type="GO" id="GO:0033711">
    <property type="term" value="F:4-phosphoerythronate dehydrogenase activity"/>
    <property type="evidence" value="ECO:0007669"/>
    <property type="project" value="UniProtKB-EC"/>
</dbReference>
<evidence type="ECO:0000313" key="9">
    <source>
        <dbReference type="Proteomes" id="UP000218767"/>
    </source>
</evidence>
<comment type="function">
    <text evidence="5">Catalyzes the oxidation of erythronate-4-phosphate to 3-hydroxy-2-oxo-4-phosphonooxybutanoate.</text>
</comment>
<dbReference type="Gene3D" id="3.40.50.720">
    <property type="entry name" value="NAD(P)-binding Rossmann-like Domain"/>
    <property type="match status" value="2"/>
</dbReference>
<feature type="binding site" evidence="5">
    <location>
        <position position="45"/>
    </location>
    <ligand>
        <name>substrate</name>
    </ligand>
</feature>
<comment type="subunit">
    <text evidence="5">Homodimer.</text>
</comment>
<dbReference type="EMBL" id="NVUL01000116">
    <property type="protein sequence ID" value="PCI73768.1"/>
    <property type="molecule type" value="Genomic_DNA"/>
</dbReference>
<dbReference type="InterPro" id="IPR006139">
    <property type="entry name" value="D-isomer_2_OHA_DH_cat_dom"/>
</dbReference>
<accession>A0A2A4WTL5</accession>
<evidence type="ECO:0000313" key="8">
    <source>
        <dbReference type="EMBL" id="PCI73768.1"/>
    </source>
</evidence>
<sequence length="376" mass="41189">MKIFADKNILAVQSNFSRHGELHFFDGRSVSRADLIDADALLVRSITPINESLLDGTKIRFVGTATSGIDHVDTAYLLDAGIHFVDAKGSNANAVVDYCFTALAFAALHRNFSLPGSRIGIVGAGAVGGLFATKLEKLGIEVRCHDPFLALRGEGNRVYYSLQEVLDCDVVSLHVPLTTDGPHPTRNLLGAEELTALRKNAILINACRGCVVDELALKPLLSKRDDIMTVFDVWAYEPTIDSSLAQTVDIATPHIAGYSKEAKSNATKILARAFEEHFRLSAAEEEEAGEGNADVVAVENAPEKLAQWSTLLTAFPLDKLSEQFKQALNDGVGPEAFDSFRQKLLQRREFTSRPLGRDIYSLNQQEQLIVLGFRFE</sequence>
<reference evidence="9" key="1">
    <citation type="submission" date="2017-08" db="EMBL/GenBank/DDBJ databases">
        <title>A dynamic microbial community with high functional redundancy inhabits the cold, oxic subseafloor aquifer.</title>
        <authorList>
            <person name="Tully B.J."/>
            <person name="Wheat C.G."/>
            <person name="Glazer B.T."/>
            <person name="Huber J.A."/>
        </authorList>
    </citation>
    <scope>NUCLEOTIDE SEQUENCE [LARGE SCALE GENOMIC DNA]</scope>
</reference>
<dbReference type="GO" id="GO:0008615">
    <property type="term" value="P:pyridoxine biosynthetic process"/>
    <property type="evidence" value="ECO:0007669"/>
    <property type="project" value="UniProtKB-UniRule"/>
</dbReference>
<organism evidence="8 9">
    <name type="scientific">SAR86 cluster bacterium</name>
    <dbReference type="NCBI Taxonomy" id="2030880"/>
    <lineage>
        <taxon>Bacteria</taxon>
        <taxon>Pseudomonadati</taxon>
        <taxon>Pseudomonadota</taxon>
        <taxon>Gammaproteobacteria</taxon>
        <taxon>SAR86 cluster</taxon>
    </lineage>
</organism>
<feature type="binding site" evidence="5">
    <location>
        <position position="66"/>
    </location>
    <ligand>
        <name>substrate</name>
    </ligand>
</feature>
<dbReference type="Pfam" id="PF00389">
    <property type="entry name" value="2-Hacid_dh"/>
    <property type="match status" value="1"/>
</dbReference>
<comment type="pathway">
    <text evidence="5">Cofactor biosynthesis; pyridoxine 5'-phosphate biosynthesis; pyridoxine 5'-phosphate from D-erythrose 4-phosphate: step 2/5.</text>
</comment>
<dbReference type="PANTHER" id="PTHR43761">
    <property type="entry name" value="D-ISOMER SPECIFIC 2-HYDROXYACID DEHYDROGENASE FAMILY PROTEIN (AFU_ORTHOLOGUE AFUA_1G13630)"/>
    <property type="match status" value="1"/>
</dbReference>
<feature type="binding site" evidence="5">
    <location>
        <position position="257"/>
    </location>
    <ligand>
        <name>NAD(+)</name>
        <dbReference type="ChEBI" id="CHEBI:57540"/>
    </ligand>
</feature>
<dbReference type="EC" id="1.1.1.290" evidence="5"/>
<comment type="subcellular location">
    <subcellularLocation>
        <location evidence="5">Cytoplasm</location>
    </subcellularLocation>
</comment>
<feature type="active site" evidence="5">
    <location>
        <position position="208"/>
    </location>
</feature>
<dbReference type="Pfam" id="PF02826">
    <property type="entry name" value="2-Hacid_dh_C"/>
    <property type="match status" value="1"/>
</dbReference>
<dbReference type="GO" id="GO:0005737">
    <property type="term" value="C:cytoplasm"/>
    <property type="evidence" value="ECO:0007669"/>
    <property type="project" value="UniProtKB-SubCell"/>
</dbReference>
<dbReference type="PROSITE" id="PS00065">
    <property type="entry name" value="D_2_HYDROXYACID_DH_1"/>
    <property type="match status" value="1"/>
</dbReference>
<comment type="catalytic activity">
    <reaction evidence="5">
        <text>4-phospho-D-erythronate + NAD(+) = (R)-3-hydroxy-2-oxo-4-phosphooxybutanoate + NADH + H(+)</text>
        <dbReference type="Rhea" id="RHEA:18829"/>
        <dbReference type="ChEBI" id="CHEBI:15378"/>
        <dbReference type="ChEBI" id="CHEBI:57540"/>
        <dbReference type="ChEBI" id="CHEBI:57945"/>
        <dbReference type="ChEBI" id="CHEBI:58538"/>
        <dbReference type="ChEBI" id="CHEBI:58766"/>
        <dbReference type="EC" id="1.1.1.290"/>
    </reaction>
</comment>
<dbReference type="InterPro" id="IPR020921">
    <property type="entry name" value="Erythronate-4-P_DHase"/>
</dbReference>
<protein>
    <recommendedName>
        <fullName evidence="5">Erythronate-4-phosphate dehydrogenase</fullName>
        <ecNumber evidence="5">1.1.1.290</ecNumber>
    </recommendedName>
</protein>
<proteinExistence type="inferred from homology"/>
<keyword evidence="2 5" id="KW-0560">Oxidoreductase</keyword>
<dbReference type="PROSITE" id="PS00671">
    <property type="entry name" value="D_2_HYDROXYACID_DH_3"/>
    <property type="match status" value="1"/>
</dbReference>
<dbReference type="InterPro" id="IPR006140">
    <property type="entry name" value="D-isomer_DH_NAD-bd"/>
</dbReference>
<feature type="active site" evidence="5">
    <location>
        <position position="237"/>
    </location>
</feature>
<comment type="caution">
    <text evidence="5">Lacks conserved residue(s) required for the propagation of feature annotation.</text>
</comment>